<dbReference type="InterPro" id="IPR050328">
    <property type="entry name" value="Dev_Immune_Receptor"/>
</dbReference>
<keyword evidence="2" id="KW-0732">Signal</keyword>
<protein>
    <submittedName>
        <fullName evidence="8">Leucine-rich repeat and immunoglobulin-like domain-containing nogo receptor-interacting protein 1</fullName>
    </submittedName>
</protein>
<dbReference type="GO" id="GO:0016020">
    <property type="term" value="C:membrane"/>
    <property type="evidence" value="ECO:0007669"/>
    <property type="project" value="InterPro"/>
</dbReference>
<accession>A0AAD9VBA1</accession>
<dbReference type="Gene3D" id="2.60.120.290">
    <property type="entry name" value="Spermadhesin, CUB domain"/>
    <property type="match status" value="1"/>
</dbReference>
<dbReference type="SUPFAM" id="SSF52058">
    <property type="entry name" value="L domain-like"/>
    <property type="match status" value="1"/>
</dbReference>
<evidence type="ECO:0000256" key="3">
    <source>
        <dbReference type="ARBA" id="ARBA00022737"/>
    </source>
</evidence>
<dbReference type="InterPro" id="IPR000998">
    <property type="entry name" value="MAM_dom"/>
</dbReference>
<name>A0AAD9VBA1_ACRCE</name>
<reference evidence="8" key="2">
    <citation type="journal article" date="2023" name="Science">
        <title>Genomic signatures of disease resistance in endangered staghorn corals.</title>
        <authorList>
            <person name="Vollmer S.V."/>
            <person name="Selwyn J.D."/>
            <person name="Despard B.A."/>
            <person name="Roesel C.L."/>
        </authorList>
    </citation>
    <scope>NUCLEOTIDE SEQUENCE</scope>
    <source>
        <strain evidence="8">K2</strain>
    </source>
</reference>
<dbReference type="InterPro" id="IPR003591">
    <property type="entry name" value="Leu-rich_rpt_typical-subtyp"/>
</dbReference>
<dbReference type="CDD" id="cd00041">
    <property type="entry name" value="CUB"/>
    <property type="match status" value="1"/>
</dbReference>
<dbReference type="InterPro" id="IPR013320">
    <property type="entry name" value="ConA-like_dom_sf"/>
</dbReference>
<feature type="domain" description="MAM" evidence="7">
    <location>
        <begin position="23"/>
        <end position="140"/>
    </location>
</feature>
<dbReference type="FunFam" id="2.60.120.290:FF:000005">
    <property type="entry name" value="Procollagen C-endopeptidase enhancer 1"/>
    <property type="match status" value="1"/>
</dbReference>
<dbReference type="PANTHER" id="PTHR24373">
    <property type="entry name" value="SLIT RELATED LEUCINE-RICH REPEAT NEURONAL PROTEIN"/>
    <property type="match status" value="1"/>
</dbReference>
<dbReference type="SMART" id="SM00365">
    <property type="entry name" value="LRR_SD22"/>
    <property type="match status" value="2"/>
</dbReference>
<evidence type="ECO:0000313" key="9">
    <source>
        <dbReference type="Proteomes" id="UP001249851"/>
    </source>
</evidence>
<dbReference type="PROSITE" id="PS51450">
    <property type="entry name" value="LRR"/>
    <property type="match status" value="1"/>
</dbReference>
<keyword evidence="1" id="KW-0433">Leucine-rich repeat</keyword>
<dbReference type="Gene3D" id="2.60.120.200">
    <property type="match status" value="1"/>
</dbReference>
<reference evidence="8" key="1">
    <citation type="journal article" date="2023" name="G3 (Bethesda)">
        <title>Whole genome assembly and annotation of the endangered Caribbean coral Acropora cervicornis.</title>
        <authorList>
            <person name="Selwyn J.D."/>
            <person name="Vollmer S.V."/>
        </authorList>
    </citation>
    <scope>NUCLEOTIDE SEQUENCE</scope>
    <source>
        <strain evidence="8">K2</strain>
    </source>
</reference>
<keyword evidence="3" id="KW-0677">Repeat</keyword>
<dbReference type="GO" id="GO:0005615">
    <property type="term" value="C:extracellular space"/>
    <property type="evidence" value="ECO:0007669"/>
    <property type="project" value="TreeGrafter"/>
</dbReference>
<keyword evidence="9" id="KW-1185">Reference proteome</keyword>
<sequence length="437" mass="50424">NATLLPFSSPTPTTFQRPTATTTPGGFTYFQNCSSGETDCHARLSSPLISSGAKWKCLQFWYYTTYANQLKVLLVPNETTSHLLKTYDCDRSYRWRLRRVPLSANFAYQVVFEGSPRGFYGADFLVAVKNVVFLTDECIERPSRLLQDICSRNSSESDTSRYIYSPIYYYYPLYNYGHYYYFGYGFYEGCNWTISAPYGNIIKLRFIEFQLEEHPSCSSDYIEVYDGYYGEFKLLGRYCGQRYPSFLKSSSNVLKILFSDESRISVFKFFFSSEKHCPSSCVCFPVSSKSRDMVVTVEEGKEVIYIPKTFPTNTTVMDLSRNHIFRVEDGAFYSTVALETLKLDMNFITTLPHSTFGKLENLQTLSLKSNRISKIEKNAFNYSRNLIYLYLQENTLELLPNEGFNGLSRLKILDISNNRIKRIFSKTFAGLSSLEIL</sequence>
<dbReference type="PANTHER" id="PTHR24373:SF370">
    <property type="entry name" value="FISH-LIPS, ISOFORM E"/>
    <property type="match status" value="1"/>
</dbReference>
<comment type="caution">
    <text evidence="8">The sequence shown here is derived from an EMBL/GenBank/DDBJ whole genome shotgun (WGS) entry which is preliminary data.</text>
</comment>
<keyword evidence="8" id="KW-0675">Receptor</keyword>
<dbReference type="InterPro" id="IPR035914">
    <property type="entry name" value="Sperma_CUB_dom_sf"/>
</dbReference>
<organism evidence="8 9">
    <name type="scientific">Acropora cervicornis</name>
    <name type="common">Staghorn coral</name>
    <dbReference type="NCBI Taxonomy" id="6130"/>
    <lineage>
        <taxon>Eukaryota</taxon>
        <taxon>Metazoa</taxon>
        <taxon>Cnidaria</taxon>
        <taxon>Anthozoa</taxon>
        <taxon>Hexacorallia</taxon>
        <taxon>Scleractinia</taxon>
        <taxon>Astrocoeniina</taxon>
        <taxon>Acroporidae</taxon>
        <taxon>Acropora</taxon>
    </lineage>
</organism>
<gene>
    <name evidence="8" type="ORF">P5673_008029</name>
</gene>
<keyword evidence="4" id="KW-1015">Disulfide bond</keyword>
<feature type="non-terminal residue" evidence="8">
    <location>
        <position position="437"/>
    </location>
</feature>
<proteinExistence type="predicted"/>
<feature type="domain" description="CUB" evidence="6">
    <location>
        <begin position="150"/>
        <end position="274"/>
    </location>
</feature>
<dbReference type="Pfam" id="PF00629">
    <property type="entry name" value="MAM"/>
    <property type="match status" value="1"/>
</dbReference>
<evidence type="ECO:0000256" key="1">
    <source>
        <dbReference type="ARBA" id="ARBA00022614"/>
    </source>
</evidence>
<dbReference type="InterPro" id="IPR001611">
    <property type="entry name" value="Leu-rich_rpt"/>
</dbReference>
<evidence type="ECO:0000256" key="5">
    <source>
        <dbReference type="PROSITE-ProRule" id="PRU00059"/>
    </source>
</evidence>
<dbReference type="SUPFAM" id="SSF49899">
    <property type="entry name" value="Concanavalin A-like lectins/glucanases"/>
    <property type="match status" value="1"/>
</dbReference>
<evidence type="ECO:0000259" key="7">
    <source>
        <dbReference type="PROSITE" id="PS50060"/>
    </source>
</evidence>
<dbReference type="GO" id="GO:0031012">
    <property type="term" value="C:extracellular matrix"/>
    <property type="evidence" value="ECO:0007669"/>
    <property type="project" value="TreeGrafter"/>
</dbReference>
<dbReference type="Pfam" id="PF00431">
    <property type="entry name" value="CUB"/>
    <property type="match status" value="1"/>
</dbReference>
<dbReference type="EMBL" id="JARQWQ010000013">
    <property type="protein sequence ID" value="KAK2568096.1"/>
    <property type="molecule type" value="Genomic_DNA"/>
</dbReference>
<dbReference type="SMART" id="SM00369">
    <property type="entry name" value="LRR_TYP"/>
    <property type="match status" value="5"/>
</dbReference>
<dbReference type="PROSITE" id="PS01180">
    <property type="entry name" value="CUB"/>
    <property type="match status" value="1"/>
</dbReference>
<comment type="caution">
    <text evidence="5">Lacks conserved residue(s) required for the propagation of feature annotation.</text>
</comment>
<evidence type="ECO:0000259" key="6">
    <source>
        <dbReference type="PROSITE" id="PS01180"/>
    </source>
</evidence>
<dbReference type="Proteomes" id="UP001249851">
    <property type="component" value="Unassembled WGS sequence"/>
</dbReference>
<dbReference type="AlphaFoldDB" id="A0AAD9VBA1"/>
<evidence type="ECO:0000256" key="4">
    <source>
        <dbReference type="ARBA" id="ARBA00023157"/>
    </source>
</evidence>
<evidence type="ECO:0000313" key="8">
    <source>
        <dbReference type="EMBL" id="KAK2568096.1"/>
    </source>
</evidence>
<dbReference type="Gene3D" id="3.80.10.10">
    <property type="entry name" value="Ribonuclease Inhibitor"/>
    <property type="match status" value="1"/>
</dbReference>
<dbReference type="Pfam" id="PF13855">
    <property type="entry name" value="LRR_8"/>
    <property type="match status" value="1"/>
</dbReference>
<evidence type="ECO:0000256" key="2">
    <source>
        <dbReference type="ARBA" id="ARBA00022729"/>
    </source>
</evidence>
<dbReference type="InterPro" id="IPR000859">
    <property type="entry name" value="CUB_dom"/>
</dbReference>
<dbReference type="SMART" id="SM00042">
    <property type="entry name" value="CUB"/>
    <property type="match status" value="1"/>
</dbReference>
<dbReference type="InterPro" id="IPR032675">
    <property type="entry name" value="LRR_dom_sf"/>
</dbReference>
<dbReference type="SUPFAM" id="SSF49854">
    <property type="entry name" value="Spermadhesin, CUB domain"/>
    <property type="match status" value="1"/>
</dbReference>
<dbReference type="PROSITE" id="PS50060">
    <property type="entry name" value="MAM_2"/>
    <property type="match status" value="1"/>
</dbReference>